<proteinExistence type="predicted"/>
<accession>A0A2G8JFL2</accession>
<evidence type="ECO:0000313" key="5">
    <source>
        <dbReference type="Proteomes" id="UP000230750"/>
    </source>
</evidence>
<feature type="repeat" description="MBT" evidence="2">
    <location>
        <begin position="185"/>
        <end position="292"/>
    </location>
</feature>
<reference evidence="4 5" key="1">
    <citation type="journal article" date="2017" name="PLoS Biol.">
        <title>The sea cucumber genome provides insights into morphological evolution and visceral regeneration.</title>
        <authorList>
            <person name="Zhang X."/>
            <person name="Sun L."/>
            <person name="Yuan J."/>
            <person name="Sun Y."/>
            <person name="Gao Y."/>
            <person name="Zhang L."/>
            <person name="Li S."/>
            <person name="Dai H."/>
            <person name="Hamel J.F."/>
            <person name="Liu C."/>
            <person name="Yu Y."/>
            <person name="Liu S."/>
            <person name="Lin W."/>
            <person name="Guo K."/>
            <person name="Jin S."/>
            <person name="Xu P."/>
            <person name="Storey K.B."/>
            <person name="Huan P."/>
            <person name="Zhang T."/>
            <person name="Zhou Y."/>
            <person name="Zhang J."/>
            <person name="Lin C."/>
            <person name="Li X."/>
            <person name="Xing L."/>
            <person name="Huo D."/>
            <person name="Sun M."/>
            <person name="Wang L."/>
            <person name="Mercier A."/>
            <person name="Li F."/>
            <person name="Yang H."/>
            <person name="Xiang J."/>
        </authorList>
    </citation>
    <scope>NUCLEOTIDE SEQUENCE [LARGE SCALE GENOMIC DNA]</scope>
    <source>
        <strain evidence="4">Shaxun</strain>
        <tissue evidence="4">Muscle</tissue>
    </source>
</reference>
<keyword evidence="5" id="KW-1185">Reference proteome</keyword>
<dbReference type="InterPro" id="IPR004092">
    <property type="entry name" value="Mbt"/>
</dbReference>
<dbReference type="Pfam" id="PF02820">
    <property type="entry name" value="MBT"/>
    <property type="match status" value="2"/>
</dbReference>
<dbReference type="STRING" id="307972.A0A2G8JFL2"/>
<evidence type="ECO:0000313" key="4">
    <source>
        <dbReference type="EMBL" id="PIK34541.1"/>
    </source>
</evidence>
<dbReference type="OrthoDB" id="5917609at2759"/>
<evidence type="ECO:0000256" key="3">
    <source>
        <dbReference type="SAM" id="MobiDB-lite"/>
    </source>
</evidence>
<dbReference type="GO" id="GO:0045892">
    <property type="term" value="P:negative regulation of DNA-templated transcription"/>
    <property type="evidence" value="ECO:0007669"/>
    <property type="project" value="TreeGrafter"/>
</dbReference>
<dbReference type="SMART" id="SM00561">
    <property type="entry name" value="MBT"/>
    <property type="match status" value="2"/>
</dbReference>
<evidence type="ECO:0000256" key="2">
    <source>
        <dbReference type="PROSITE-ProRule" id="PRU00459"/>
    </source>
</evidence>
<feature type="region of interest" description="Disordered" evidence="3">
    <location>
        <begin position="129"/>
        <end position="171"/>
    </location>
</feature>
<organism evidence="4 5">
    <name type="scientific">Stichopus japonicus</name>
    <name type="common">Sea cucumber</name>
    <dbReference type="NCBI Taxonomy" id="307972"/>
    <lineage>
        <taxon>Eukaryota</taxon>
        <taxon>Metazoa</taxon>
        <taxon>Echinodermata</taxon>
        <taxon>Eleutherozoa</taxon>
        <taxon>Echinozoa</taxon>
        <taxon>Holothuroidea</taxon>
        <taxon>Aspidochirotacea</taxon>
        <taxon>Aspidochirotida</taxon>
        <taxon>Stichopodidae</taxon>
        <taxon>Apostichopus</taxon>
    </lineage>
</organism>
<keyword evidence="1" id="KW-0677">Repeat</keyword>
<sequence length="591" mass="66146">MTLPGKVTFVGSVPASAVTTTTSMVTTQNTSTSNIARSVPVTSSPIMTTTMVQNGRLLQLLPAQRGPVSAASQVCSFSHLIVFASTGHTGSKRRLSVDPQIQMNLKKVYTDEEVSTVDLALKLNAPYPQAPVKKRPAPESKLPTKPDQNPAETADTAEKTQTKPPQGQNHCKNVRISNNGFEVIVGHSSFLSSCFAYFYSLLGLIQNVNDEDSVEFTWDEYLEITGTTAAPTHSFKHTYWVASVVSACGTLLLLRYEGYGEDRSGDFWCDLKSKVLHPVGWCARNGQMLQPPDCYRAATRRSLMKGRYLDVIDEEVPTQAWVASIVENHGGRLKLRYGSAKEPDDFFSFTYPTDFILQVGPKNTESLLDHLNLFNSKHPLQLTAIGGACTLVLYLQRTSAPLYHMISLKYERYSRVLFRHQVQIDNLDRVDKERITFVCHAESGGYVKPKFKWSEYLKDQDSKPAPAELFRTSTDRKFQNGMKIEAVNPFNHSQICVATITKIAGRHIWLHFDGSKQPNHIVDGESQDIFPVGWCDSVGFPLKSPKRLMAQKKKVAIVWPEKRILTDPSPGRDLYQRVQEANQYEDSEEGE</sequence>
<dbReference type="CDD" id="cd20093">
    <property type="entry name" value="MBT_SFMBT_rpt1"/>
    <property type="match status" value="1"/>
</dbReference>
<dbReference type="Proteomes" id="UP000230750">
    <property type="component" value="Unassembled WGS sequence"/>
</dbReference>
<protein>
    <submittedName>
        <fullName evidence="4">Putative scm-like with four MBT domains protein 2 isoform X3</fullName>
    </submittedName>
</protein>
<dbReference type="CDD" id="cd20096">
    <property type="entry name" value="MBT_SFMBT_rpt4"/>
    <property type="match status" value="1"/>
</dbReference>
<dbReference type="PANTHER" id="PTHR12247">
    <property type="entry name" value="POLYCOMB GROUP PROTEIN"/>
    <property type="match status" value="1"/>
</dbReference>
<gene>
    <name evidence="4" type="ORF">BSL78_28640</name>
</gene>
<dbReference type="GO" id="GO:0005634">
    <property type="term" value="C:nucleus"/>
    <property type="evidence" value="ECO:0007669"/>
    <property type="project" value="InterPro"/>
</dbReference>
<name>A0A2G8JFL2_STIJA</name>
<dbReference type="PANTHER" id="PTHR12247:SF129">
    <property type="entry name" value="SOP-2-RELATED PROTEIN 3"/>
    <property type="match status" value="1"/>
</dbReference>
<comment type="caution">
    <text evidence="4">The sequence shown here is derived from an EMBL/GenBank/DDBJ whole genome shotgun (WGS) entry which is preliminary data.</text>
</comment>
<dbReference type="SUPFAM" id="SSF63748">
    <property type="entry name" value="Tudor/PWWP/MBT"/>
    <property type="match status" value="3"/>
</dbReference>
<dbReference type="InterPro" id="IPR050548">
    <property type="entry name" value="PcG_chromatin_remod_factors"/>
</dbReference>
<dbReference type="Gene3D" id="2.30.30.140">
    <property type="match status" value="3"/>
</dbReference>
<feature type="compositionally biased region" description="Polar residues" evidence="3">
    <location>
        <begin position="162"/>
        <end position="171"/>
    </location>
</feature>
<dbReference type="EMBL" id="MRZV01002145">
    <property type="protein sequence ID" value="PIK34541.1"/>
    <property type="molecule type" value="Genomic_DNA"/>
</dbReference>
<dbReference type="PROSITE" id="PS51079">
    <property type="entry name" value="MBT"/>
    <property type="match status" value="2"/>
</dbReference>
<dbReference type="GO" id="GO:0042393">
    <property type="term" value="F:histone binding"/>
    <property type="evidence" value="ECO:0007669"/>
    <property type="project" value="TreeGrafter"/>
</dbReference>
<feature type="repeat" description="MBT" evidence="2">
    <location>
        <begin position="451"/>
        <end position="545"/>
    </location>
</feature>
<dbReference type="AlphaFoldDB" id="A0A2G8JFL2"/>
<dbReference type="GO" id="GO:0003682">
    <property type="term" value="F:chromatin binding"/>
    <property type="evidence" value="ECO:0007669"/>
    <property type="project" value="TreeGrafter"/>
</dbReference>
<evidence type="ECO:0000256" key="1">
    <source>
        <dbReference type="ARBA" id="ARBA00022737"/>
    </source>
</evidence>